<keyword evidence="6" id="KW-1185">Reference proteome</keyword>
<keyword evidence="5" id="KW-0418">Kinase</keyword>
<comment type="catalytic activity">
    <reaction evidence="1">
        <text>ATP + protein L-histidine = ADP + protein N-phospho-L-histidine.</text>
        <dbReference type="EC" id="2.7.13.3"/>
    </reaction>
</comment>
<dbReference type="PRINTS" id="PR00344">
    <property type="entry name" value="BCTRLSENSOR"/>
</dbReference>
<dbReference type="InterPro" id="IPR004358">
    <property type="entry name" value="Sig_transdc_His_kin-like_C"/>
</dbReference>
<evidence type="ECO:0000313" key="5">
    <source>
        <dbReference type="EMBL" id="TLU88727.1"/>
    </source>
</evidence>
<dbReference type="InterPro" id="IPR036097">
    <property type="entry name" value="HisK_dim/P_sf"/>
</dbReference>
<evidence type="ECO:0000313" key="6">
    <source>
        <dbReference type="Proteomes" id="UP000309788"/>
    </source>
</evidence>
<evidence type="ECO:0000259" key="4">
    <source>
        <dbReference type="PROSITE" id="PS50109"/>
    </source>
</evidence>
<dbReference type="EMBL" id="VCEI01000033">
    <property type="protein sequence ID" value="TLU88727.1"/>
    <property type="molecule type" value="Genomic_DNA"/>
</dbReference>
<keyword evidence="5" id="KW-0808">Transferase</keyword>
<dbReference type="PROSITE" id="PS50109">
    <property type="entry name" value="HIS_KIN"/>
    <property type="match status" value="1"/>
</dbReference>
<dbReference type="Pfam" id="PF00512">
    <property type="entry name" value="HisKA"/>
    <property type="match status" value="1"/>
</dbReference>
<accession>A0A5R9K445</accession>
<dbReference type="InterPro" id="IPR036890">
    <property type="entry name" value="HATPase_C_sf"/>
</dbReference>
<dbReference type="InterPro" id="IPR035965">
    <property type="entry name" value="PAS-like_dom_sf"/>
</dbReference>
<gene>
    <name evidence="5" type="ORF">FEM55_24800</name>
</gene>
<dbReference type="SUPFAM" id="SSF55874">
    <property type="entry name" value="ATPase domain of HSP90 chaperone/DNA topoisomerase II/histidine kinase"/>
    <property type="match status" value="1"/>
</dbReference>
<keyword evidence="3" id="KW-0597">Phosphoprotein</keyword>
<evidence type="ECO:0000256" key="2">
    <source>
        <dbReference type="ARBA" id="ARBA00012438"/>
    </source>
</evidence>
<dbReference type="EC" id="2.7.13.3" evidence="2"/>
<dbReference type="InterPro" id="IPR003661">
    <property type="entry name" value="HisK_dim/P_dom"/>
</dbReference>
<reference evidence="5 6" key="1">
    <citation type="submission" date="2019-05" db="EMBL/GenBank/DDBJ databases">
        <authorList>
            <person name="Qu J.-H."/>
        </authorList>
    </citation>
    <scope>NUCLEOTIDE SEQUENCE [LARGE SCALE GENOMIC DNA]</scope>
    <source>
        <strain evidence="5 6">Z12</strain>
    </source>
</reference>
<protein>
    <recommendedName>
        <fullName evidence="2">histidine kinase</fullName>
        <ecNumber evidence="2">2.7.13.3</ecNumber>
    </recommendedName>
</protein>
<dbReference type="Pfam" id="PF02518">
    <property type="entry name" value="HATPase_c"/>
    <property type="match status" value="1"/>
</dbReference>
<dbReference type="OrthoDB" id="9764438at2"/>
<dbReference type="Proteomes" id="UP000309788">
    <property type="component" value="Unassembled WGS sequence"/>
</dbReference>
<dbReference type="GO" id="GO:0000155">
    <property type="term" value="F:phosphorelay sensor kinase activity"/>
    <property type="evidence" value="ECO:0007669"/>
    <property type="project" value="InterPro"/>
</dbReference>
<dbReference type="Gene3D" id="1.10.287.130">
    <property type="match status" value="1"/>
</dbReference>
<sequence length="434" mass="48325">MLENAKPMFSFEGSFTGFTGSSVDIHLQKTMAQQLIRHVDEKTLELKLANQELTETANSLQAVLDSSPASIAFFKAVEAQKEQPVDFTLVICNQKFSSDFSKPASELAGMPASSLFPFEYQQQMKQVYATSMPFYAEHLLDGHPKWLATAMTRRDHGIAITELDITLHKEAGIQQQRLMQQLESSNEMVQSLATMKEYVQQRGAFLRTSFHDLRGSFGVIVGATMLLNDMDTQQEKDKVLDMMQRNLIQVSHMMNQMLDYSRLESGEEKLHPVHFDAGALLTELCDGSQPLAQEKGLYLHFEGPGSLDVEGDQVKIRRIAQNLVLNALKYTLQGGVNVKWRSIEGDHDALPQWEFVISDTGPGLPAPLLAKINGEIQYMGSESPVTQANTDGHGEGIGLFIVKKLCELLKAQMRVSSQDGAGTRFHIVIPLSYV</sequence>
<dbReference type="Gene3D" id="3.30.565.10">
    <property type="entry name" value="Histidine kinase-like ATPase, C-terminal domain"/>
    <property type="match status" value="1"/>
</dbReference>
<dbReference type="SMART" id="SM00388">
    <property type="entry name" value="HisKA"/>
    <property type="match status" value="1"/>
</dbReference>
<evidence type="ECO:0000256" key="1">
    <source>
        <dbReference type="ARBA" id="ARBA00000085"/>
    </source>
</evidence>
<proteinExistence type="predicted"/>
<dbReference type="SMART" id="SM00387">
    <property type="entry name" value="HATPase_c"/>
    <property type="match status" value="1"/>
</dbReference>
<organism evidence="5 6">
    <name type="scientific">Dyadobacter sediminis</name>
    <dbReference type="NCBI Taxonomy" id="1493691"/>
    <lineage>
        <taxon>Bacteria</taxon>
        <taxon>Pseudomonadati</taxon>
        <taxon>Bacteroidota</taxon>
        <taxon>Cytophagia</taxon>
        <taxon>Cytophagales</taxon>
        <taxon>Spirosomataceae</taxon>
        <taxon>Dyadobacter</taxon>
    </lineage>
</organism>
<dbReference type="InterPro" id="IPR005467">
    <property type="entry name" value="His_kinase_dom"/>
</dbReference>
<feature type="domain" description="Histidine kinase" evidence="4">
    <location>
        <begin position="208"/>
        <end position="433"/>
    </location>
</feature>
<dbReference type="PANTHER" id="PTHR43547">
    <property type="entry name" value="TWO-COMPONENT HISTIDINE KINASE"/>
    <property type="match status" value="1"/>
</dbReference>
<dbReference type="SUPFAM" id="SSF47384">
    <property type="entry name" value="Homodimeric domain of signal transducing histidine kinase"/>
    <property type="match status" value="1"/>
</dbReference>
<dbReference type="Gene3D" id="3.30.450.20">
    <property type="entry name" value="PAS domain"/>
    <property type="match status" value="1"/>
</dbReference>
<dbReference type="AlphaFoldDB" id="A0A5R9K445"/>
<dbReference type="PANTHER" id="PTHR43547:SF2">
    <property type="entry name" value="HYBRID SIGNAL TRANSDUCTION HISTIDINE KINASE C"/>
    <property type="match status" value="1"/>
</dbReference>
<evidence type="ECO:0000256" key="3">
    <source>
        <dbReference type="ARBA" id="ARBA00022553"/>
    </source>
</evidence>
<dbReference type="InterPro" id="IPR003594">
    <property type="entry name" value="HATPase_dom"/>
</dbReference>
<comment type="caution">
    <text evidence="5">The sequence shown here is derived from an EMBL/GenBank/DDBJ whole genome shotgun (WGS) entry which is preliminary data.</text>
</comment>
<dbReference type="SUPFAM" id="SSF55785">
    <property type="entry name" value="PYP-like sensor domain (PAS domain)"/>
    <property type="match status" value="1"/>
</dbReference>
<dbReference type="CDD" id="cd00082">
    <property type="entry name" value="HisKA"/>
    <property type="match status" value="1"/>
</dbReference>
<name>A0A5R9K445_9BACT</name>